<dbReference type="STRING" id="215637.A0A4P9ZS54"/>
<comment type="similarity">
    <text evidence="2 13">Belongs to the TFB4 family.</text>
</comment>
<evidence type="ECO:0000256" key="11">
    <source>
        <dbReference type="ARBA" id="ARBA00023242"/>
    </source>
</evidence>
<keyword evidence="15" id="KW-1185">Reference proteome</keyword>
<evidence type="ECO:0000313" key="14">
    <source>
        <dbReference type="EMBL" id="RKP36386.1"/>
    </source>
</evidence>
<keyword evidence="11 13" id="KW-0539">Nucleus</keyword>
<evidence type="ECO:0000256" key="5">
    <source>
        <dbReference type="ARBA" id="ARBA00022763"/>
    </source>
</evidence>
<evidence type="ECO:0000256" key="4">
    <source>
        <dbReference type="ARBA" id="ARBA00022723"/>
    </source>
</evidence>
<evidence type="ECO:0000256" key="12">
    <source>
        <dbReference type="ARBA" id="ARBA00033341"/>
    </source>
</evidence>
<dbReference type="GO" id="GO:0000439">
    <property type="term" value="C:transcription factor TFIIH core complex"/>
    <property type="evidence" value="ECO:0007669"/>
    <property type="project" value="UniProtKB-UniRule"/>
</dbReference>
<keyword evidence="7 13" id="KW-0862">Zinc</keyword>
<dbReference type="GO" id="GO:0006355">
    <property type="term" value="P:regulation of DNA-templated transcription"/>
    <property type="evidence" value="ECO:0007669"/>
    <property type="project" value="InterPro"/>
</dbReference>
<name>A0A4P9ZS54_9FUNG</name>
<dbReference type="InterPro" id="IPR036465">
    <property type="entry name" value="vWFA_dom_sf"/>
</dbReference>
<dbReference type="AlphaFoldDB" id="A0A4P9ZS54"/>
<keyword evidence="6 13" id="KW-0863">Zinc-finger</keyword>
<evidence type="ECO:0000256" key="3">
    <source>
        <dbReference type="ARBA" id="ARBA00021280"/>
    </source>
</evidence>
<organism evidence="14 15">
    <name type="scientific">Dimargaris cristalligena</name>
    <dbReference type="NCBI Taxonomy" id="215637"/>
    <lineage>
        <taxon>Eukaryota</taxon>
        <taxon>Fungi</taxon>
        <taxon>Fungi incertae sedis</taxon>
        <taxon>Zoopagomycota</taxon>
        <taxon>Kickxellomycotina</taxon>
        <taxon>Dimargaritomycetes</taxon>
        <taxon>Dimargaritales</taxon>
        <taxon>Dimargaritaceae</taxon>
        <taxon>Dimargaris</taxon>
    </lineage>
</organism>
<accession>A0A4P9ZS54</accession>
<dbReference type="PANTHER" id="PTHR12831:SF0">
    <property type="entry name" value="GENERAL TRANSCRIPTION FACTOR IIH SUBUNIT 3"/>
    <property type="match status" value="1"/>
</dbReference>
<protein>
    <recommendedName>
        <fullName evidence="3 13">General transcription and DNA repair factor IIH subunit TFB4</fullName>
        <shortName evidence="13">TFIIH subunit TFB4</shortName>
    </recommendedName>
    <alternativeName>
        <fullName evidence="12 13">RNA polymerase II transcription factor B subunit 4</fullName>
    </alternativeName>
</protein>
<gene>
    <name evidence="14" type="ORF">BJ085DRAFT_851</name>
</gene>
<evidence type="ECO:0000256" key="9">
    <source>
        <dbReference type="ARBA" id="ARBA00023163"/>
    </source>
</evidence>
<evidence type="ECO:0000256" key="8">
    <source>
        <dbReference type="ARBA" id="ARBA00023015"/>
    </source>
</evidence>
<evidence type="ECO:0000313" key="15">
    <source>
        <dbReference type="Proteomes" id="UP000268162"/>
    </source>
</evidence>
<dbReference type="Proteomes" id="UP000268162">
    <property type="component" value="Unassembled WGS sequence"/>
</dbReference>
<comment type="function">
    <text evidence="13">Component of the general transcription and DNA repair factor IIH (TFIIH) core complex, which is involved in general and transcription-coupled nucleotide excision repair (NER) of damaged DNA and, when complexed to TFIIK, in RNA transcription by RNA polymerase II. In NER, TFIIH acts by opening DNA around the lesion to allow the excision of the damaged oligonucleotide and its replacement by a new DNA fragment. In transcription, TFIIH has an essential role in transcription initiation. When the pre-initiation complex (PIC) has been established, TFIIH is required for promoter opening and promoter escape. Phosphorylation of the C-terminal tail (CTD) of the largest subunit of RNA polymerase II by the kinase module TFIIK controls the initiation of transcription.</text>
</comment>
<dbReference type="Pfam" id="PF03850">
    <property type="entry name" value="Tfb4"/>
    <property type="match status" value="1"/>
</dbReference>
<keyword evidence="5 13" id="KW-0227">DNA damage</keyword>
<evidence type="ECO:0000256" key="10">
    <source>
        <dbReference type="ARBA" id="ARBA00023204"/>
    </source>
</evidence>
<dbReference type="GO" id="GO:0006289">
    <property type="term" value="P:nucleotide-excision repair"/>
    <property type="evidence" value="ECO:0007669"/>
    <property type="project" value="UniProtKB-UniRule"/>
</dbReference>
<sequence length="294" mass="32764">ESPSLLVVVLDVNPFTWQTAPISFDEALKQLLVFMNAYLALKHDNAMAIIATSYNFCEFLYPDAPMDAETPTDSAAAMASSTEGNLYPKFKHLDEQVLTQIRLLIQKHVQHTATPADNDTDSDPTKPRNSVQMTIALSRALCYINRYRSTDSIMHLQPRILVLSASADASSQYIQIMNCIFACQKLSIPLDACKIYGDDSTFLQQATSITNGIYVRLSHPRGLLEYLMFSFLPDAYARQFLVAPSPTSVDFRAACFCHKKIVDIGYVCSVCLSIFCAFTPVCSTCRTKFAFTPQ</sequence>
<dbReference type="PANTHER" id="PTHR12831">
    <property type="entry name" value="TRANSCRIPTION INITIATION FACTOR IIH TFIIH , POLYPEPTIDE 3-RELATED"/>
    <property type="match status" value="1"/>
</dbReference>
<keyword evidence="10 13" id="KW-0234">DNA repair</keyword>
<reference evidence="15" key="1">
    <citation type="journal article" date="2018" name="Nat. Microbiol.">
        <title>Leveraging single-cell genomics to expand the fungal tree of life.</title>
        <authorList>
            <person name="Ahrendt S.R."/>
            <person name="Quandt C.A."/>
            <person name="Ciobanu D."/>
            <person name="Clum A."/>
            <person name="Salamov A."/>
            <person name="Andreopoulos B."/>
            <person name="Cheng J.F."/>
            <person name="Woyke T."/>
            <person name="Pelin A."/>
            <person name="Henrissat B."/>
            <person name="Reynolds N.K."/>
            <person name="Benny G.L."/>
            <person name="Smith M.E."/>
            <person name="James T.Y."/>
            <person name="Grigoriev I.V."/>
        </authorList>
    </citation>
    <scope>NUCLEOTIDE SEQUENCE [LARGE SCALE GENOMIC DNA]</scope>
    <source>
        <strain evidence="15">RSA 468</strain>
    </source>
</reference>
<dbReference type="InterPro" id="IPR004600">
    <property type="entry name" value="TFIIH_Tfb4/GTF2H3"/>
</dbReference>
<dbReference type="EMBL" id="ML002662">
    <property type="protein sequence ID" value="RKP36386.1"/>
    <property type="molecule type" value="Genomic_DNA"/>
</dbReference>
<keyword evidence="9 13" id="KW-0804">Transcription</keyword>
<feature type="non-terminal residue" evidence="14">
    <location>
        <position position="294"/>
    </location>
</feature>
<proteinExistence type="inferred from homology"/>
<keyword evidence="8 13" id="KW-0805">Transcription regulation</keyword>
<evidence type="ECO:0000256" key="13">
    <source>
        <dbReference type="RuleBase" id="RU368090"/>
    </source>
</evidence>
<evidence type="ECO:0000256" key="6">
    <source>
        <dbReference type="ARBA" id="ARBA00022771"/>
    </source>
</evidence>
<evidence type="ECO:0000256" key="1">
    <source>
        <dbReference type="ARBA" id="ARBA00004123"/>
    </source>
</evidence>
<comment type="subcellular location">
    <subcellularLocation>
        <location evidence="1 13">Nucleus</location>
    </subcellularLocation>
</comment>
<keyword evidence="4 13" id="KW-0479">Metal-binding</keyword>
<comment type="subunit">
    <text evidence="13">Component of the 7-subunit TFIIH core complex composed of XPB/SSL2, XPD/RAD3, SSL1, TFB1, TFB2, TFB4 and TFB5, which is active in NER. The core complex associates with the 3-subunit CTD-kinase module TFIIK composed of CCL1, KIN28 and TFB3 to form the 10-subunit holoenzyme (holo-TFIIH) active in transcription.</text>
</comment>
<dbReference type="Gene3D" id="3.40.50.410">
    <property type="entry name" value="von Willebrand factor, type A domain"/>
    <property type="match status" value="1"/>
</dbReference>
<evidence type="ECO:0000256" key="2">
    <source>
        <dbReference type="ARBA" id="ARBA00005273"/>
    </source>
</evidence>
<dbReference type="GO" id="GO:0005675">
    <property type="term" value="C:transcription factor TFIIH holo complex"/>
    <property type="evidence" value="ECO:0007669"/>
    <property type="project" value="UniProtKB-UniRule"/>
</dbReference>
<evidence type="ECO:0000256" key="7">
    <source>
        <dbReference type="ARBA" id="ARBA00022833"/>
    </source>
</evidence>
<dbReference type="GO" id="GO:0008270">
    <property type="term" value="F:zinc ion binding"/>
    <property type="evidence" value="ECO:0007669"/>
    <property type="project" value="UniProtKB-KW"/>
</dbReference>
<feature type="non-terminal residue" evidence="14">
    <location>
        <position position="1"/>
    </location>
</feature>